<reference evidence="7" key="1">
    <citation type="submission" date="2014-05" db="EMBL/GenBank/DDBJ databases">
        <title>The transcriptome of the halophilic microalga Tetraselmis sp. GSL018 isolated from the Great Salt Lake, Utah.</title>
        <authorList>
            <person name="Jinkerson R.E."/>
            <person name="D'Adamo S."/>
            <person name="Posewitz M.C."/>
        </authorList>
    </citation>
    <scope>NUCLEOTIDE SEQUENCE</scope>
    <source>
        <strain evidence="7">GSL018</strain>
    </source>
</reference>
<evidence type="ECO:0000256" key="4">
    <source>
        <dbReference type="PROSITE-ProRule" id="PRU00042"/>
    </source>
</evidence>
<evidence type="ECO:0000256" key="5">
    <source>
        <dbReference type="SAM" id="MobiDB-lite"/>
    </source>
</evidence>
<sequence>EEVEEFYCIACEKSFKSAKQMENHERSKRHRQKMAQLREALEQDEEAIAELGILNGGAEERRAAAEDDAPRGDGGRRARAQQPSRKDARGGPSPSGPENGTDPPRDAGDRRPKVGEKTGPDADGGLVDDAASRGSASSDGGA</sequence>
<dbReference type="InterPro" id="IPR013087">
    <property type="entry name" value="Znf_C2H2_type"/>
</dbReference>
<dbReference type="PANTHER" id="PTHR45495">
    <property type="entry name" value="DNAJ PROTEIN JJJ1 HOMOLOG"/>
    <property type="match status" value="1"/>
</dbReference>
<evidence type="ECO:0000256" key="3">
    <source>
        <dbReference type="ARBA" id="ARBA00022833"/>
    </source>
</evidence>
<dbReference type="InterPro" id="IPR036236">
    <property type="entry name" value="Znf_C2H2_sf"/>
</dbReference>
<feature type="compositionally biased region" description="Basic and acidic residues" evidence="5">
    <location>
        <begin position="103"/>
        <end position="120"/>
    </location>
</feature>
<dbReference type="InterPro" id="IPR003604">
    <property type="entry name" value="Matrin/U1-like-C_Znf_C2H2"/>
</dbReference>
<dbReference type="PANTHER" id="PTHR45495:SF1">
    <property type="entry name" value="DNAJ PROTEIN JJJ1 HOMOLOG"/>
    <property type="match status" value="1"/>
</dbReference>
<evidence type="ECO:0000313" key="7">
    <source>
        <dbReference type="EMBL" id="JAC61710.1"/>
    </source>
</evidence>
<gene>
    <name evidence="7" type="ORF">TSPGSL018_25462</name>
</gene>
<dbReference type="Gene3D" id="3.30.160.60">
    <property type="entry name" value="Classic Zinc Finger"/>
    <property type="match status" value="1"/>
</dbReference>
<accession>A0A061QTG0</accession>
<dbReference type="PROSITE" id="PS00028">
    <property type="entry name" value="ZINC_FINGER_C2H2_1"/>
    <property type="match status" value="1"/>
</dbReference>
<feature type="non-terminal residue" evidence="7">
    <location>
        <position position="1"/>
    </location>
</feature>
<feature type="compositionally biased region" description="Low complexity" evidence="5">
    <location>
        <begin position="128"/>
        <end position="142"/>
    </location>
</feature>
<evidence type="ECO:0000256" key="2">
    <source>
        <dbReference type="ARBA" id="ARBA00022771"/>
    </source>
</evidence>
<dbReference type="InterPro" id="IPR022755">
    <property type="entry name" value="Znf_C2H2_jaz"/>
</dbReference>
<feature type="domain" description="C2H2-type" evidence="6">
    <location>
        <begin position="6"/>
        <end position="35"/>
    </location>
</feature>
<keyword evidence="1" id="KW-0479">Metal-binding</keyword>
<dbReference type="SMART" id="SM00451">
    <property type="entry name" value="ZnF_U1"/>
    <property type="match status" value="1"/>
</dbReference>
<feature type="region of interest" description="Disordered" evidence="5">
    <location>
        <begin position="53"/>
        <end position="142"/>
    </location>
</feature>
<protein>
    <recommendedName>
        <fullName evidence="6">C2H2-type domain-containing protein</fullName>
    </recommendedName>
</protein>
<dbReference type="GO" id="GO:0003676">
    <property type="term" value="F:nucleic acid binding"/>
    <property type="evidence" value="ECO:0007669"/>
    <property type="project" value="InterPro"/>
</dbReference>
<dbReference type="GO" id="GO:0008270">
    <property type="term" value="F:zinc ion binding"/>
    <property type="evidence" value="ECO:0007669"/>
    <property type="project" value="UniProtKB-KW"/>
</dbReference>
<dbReference type="InterPro" id="IPR044648">
    <property type="entry name" value="JJJ1_plant"/>
</dbReference>
<keyword evidence="3" id="KW-0862">Zinc</keyword>
<dbReference type="Pfam" id="PF12171">
    <property type="entry name" value="zf-C2H2_jaz"/>
    <property type="match status" value="1"/>
</dbReference>
<feature type="non-terminal residue" evidence="7">
    <location>
        <position position="142"/>
    </location>
</feature>
<feature type="compositionally biased region" description="Basic and acidic residues" evidence="5">
    <location>
        <begin position="58"/>
        <end position="76"/>
    </location>
</feature>
<dbReference type="SUPFAM" id="SSF57667">
    <property type="entry name" value="beta-beta-alpha zinc fingers"/>
    <property type="match status" value="1"/>
</dbReference>
<evidence type="ECO:0000259" key="6">
    <source>
        <dbReference type="PROSITE" id="PS50157"/>
    </source>
</evidence>
<dbReference type="EMBL" id="GBEZ01025371">
    <property type="protein sequence ID" value="JAC61710.1"/>
    <property type="molecule type" value="Transcribed_RNA"/>
</dbReference>
<dbReference type="PROSITE" id="PS50157">
    <property type="entry name" value="ZINC_FINGER_C2H2_2"/>
    <property type="match status" value="1"/>
</dbReference>
<proteinExistence type="predicted"/>
<keyword evidence="2 4" id="KW-0863">Zinc-finger</keyword>
<organism evidence="7">
    <name type="scientific">Tetraselmis sp. GSL018</name>
    <dbReference type="NCBI Taxonomy" id="582737"/>
    <lineage>
        <taxon>Eukaryota</taxon>
        <taxon>Viridiplantae</taxon>
        <taxon>Chlorophyta</taxon>
        <taxon>core chlorophytes</taxon>
        <taxon>Chlorodendrophyceae</taxon>
        <taxon>Chlorodendrales</taxon>
        <taxon>Chlorodendraceae</taxon>
        <taxon>Tetraselmis</taxon>
    </lineage>
</organism>
<dbReference type="AlphaFoldDB" id="A0A061QTG0"/>
<name>A0A061QTG0_9CHLO</name>
<evidence type="ECO:0000256" key="1">
    <source>
        <dbReference type="ARBA" id="ARBA00022723"/>
    </source>
</evidence>